<dbReference type="Gene3D" id="3.30.300.130">
    <property type="entry name" value="Fe-S cluster assembly (FSCA)"/>
    <property type="match status" value="1"/>
</dbReference>
<dbReference type="InterPro" id="IPR052339">
    <property type="entry name" value="Fe-S_Maturation_MIP18"/>
</dbReference>
<dbReference type="AlphaFoldDB" id="A0A6M4MHI5"/>
<accession>A0A6M4MHI5</accession>
<dbReference type="PANTHER" id="PTHR42831">
    <property type="entry name" value="FE-S PROTEIN MATURATION AUXILIARY FACTOR YITW"/>
    <property type="match status" value="1"/>
</dbReference>
<dbReference type="KEGG" id="apel:CA267_015370"/>
<dbReference type="InterPro" id="IPR002744">
    <property type="entry name" value="MIP18-like"/>
</dbReference>
<gene>
    <name evidence="2" type="primary">sufT</name>
    <name evidence="2" type="ORF">CA267_015370</name>
</gene>
<dbReference type="EMBL" id="CP052766">
    <property type="protein sequence ID" value="QJR82035.1"/>
    <property type="molecule type" value="Genomic_DNA"/>
</dbReference>
<proteinExistence type="predicted"/>
<feature type="domain" description="MIP18 family-like" evidence="1">
    <location>
        <begin position="79"/>
        <end position="153"/>
    </location>
</feature>
<organism evidence="2 3">
    <name type="scientific">Alteromonas pelagimontana</name>
    <dbReference type="NCBI Taxonomy" id="1858656"/>
    <lineage>
        <taxon>Bacteria</taxon>
        <taxon>Pseudomonadati</taxon>
        <taxon>Pseudomonadota</taxon>
        <taxon>Gammaproteobacteria</taxon>
        <taxon>Alteromonadales</taxon>
        <taxon>Alteromonadaceae</taxon>
        <taxon>Alteromonas/Salinimonas group</taxon>
        <taxon>Alteromonas</taxon>
    </lineage>
</organism>
<evidence type="ECO:0000313" key="2">
    <source>
        <dbReference type="EMBL" id="QJR82035.1"/>
    </source>
</evidence>
<reference evidence="2 3" key="2">
    <citation type="submission" date="2020-04" db="EMBL/GenBank/DDBJ databases">
        <title>Complete genome sequence of Alteromonas pelagimontana 5.12T.</title>
        <authorList>
            <person name="Sinha R.K."/>
            <person name="Krishnan K.P."/>
            <person name="Kurian J.P."/>
        </authorList>
    </citation>
    <scope>NUCLEOTIDE SEQUENCE [LARGE SCALE GENOMIC DNA]</scope>
    <source>
        <strain evidence="2 3">5.12</strain>
    </source>
</reference>
<keyword evidence="3" id="KW-1185">Reference proteome</keyword>
<dbReference type="SUPFAM" id="SSF117916">
    <property type="entry name" value="Fe-S cluster assembly (FSCA) domain-like"/>
    <property type="match status" value="1"/>
</dbReference>
<name>A0A6M4MHI5_9ALTE</name>
<evidence type="ECO:0000313" key="3">
    <source>
        <dbReference type="Proteomes" id="UP000219285"/>
    </source>
</evidence>
<dbReference type="InterPro" id="IPR034904">
    <property type="entry name" value="FSCA_dom_sf"/>
</dbReference>
<dbReference type="NCBIfam" id="TIGR03406">
    <property type="entry name" value="FeS_long_SufT"/>
    <property type="match status" value="1"/>
</dbReference>
<evidence type="ECO:0000259" key="1">
    <source>
        <dbReference type="Pfam" id="PF01883"/>
    </source>
</evidence>
<dbReference type="OrthoDB" id="9805360at2"/>
<dbReference type="Proteomes" id="UP000219285">
    <property type="component" value="Chromosome"/>
</dbReference>
<sequence>MEQKMVVTERDCTARLVPAGNVTTIPEGEFVTITQELGGNYTVTWRGNMYRIDGTDASAIGRKAMTLDFESPEDGSINEQQVWDALETIFDPEIPINLVSLGLIYKVDVNQQTQEVNVNMTLTAPGCGMGPVLVGDVEYRVGLVPNVRKVNVELVFDPPWSRDMMSEEAQLEAGLFF</sequence>
<reference evidence="3" key="1">
    <citation type="submission" date="2014-12" db="EMBL/GenBank/DDBJ databases">
        <title>Complete genome sequence of a multi-drug resistant Klebsiella pneumoniae.</title>
        <authorList>
            <person name="Hua X."/>
            <person name="Chen Q."/>
            <person name="Li X."/>
            <person name="Feng Y."/>
            <person name="Ruan Z."/>
            <person name="Yu Y."/>
        </authorList>
    </citation>
    <scope>NUCLEOTIDE SEQUENCE [LARGE SCALE GENOMIC DNA]</scope>
    <source>
        <strain evidence="3">5.12</strain>
    </source>
</reference>
<dbReference type="RefSeq" id="WP_075610226.1">
    <property type="nucleotide sequence ID" value="NZ_CP052766.1"/>
</dbReference>
<dbReference type="PANTHER" id="PTHR42831:SF1">
    <property type="entry name" value="FE-S PROTEIN MATURATION AUXILIARY FACTOR YITW"/>
    <property type="match status" value="1"/>
</dbReference>
<protein>
    <submittedName>
        <fullName evidence="2">Putative Fe-S cluster assembly protein SufT</fullName>
    </submittedName>
</protein>
<dbReference type="InterPro" id="IPR017776">
    <property type="entry name" value="FeS_assembly_SufT_put"/>
</dbReference>
<dbReference type="Pfam" id="PF01883">
    <property type="entry name" value="FeS_assembly_P"/>
    <property type="match status" value="1"/>
</dbReference>